<dbReference type="EMBL" id="LR882967">
    <property type="protein sequence ID" value="CAD5962335.1"/>
    <property type="molecule type" value="Genomic_DNA"/>
</dbReference>
<dbReference type="AlphaFoldDB" id="A0A9W4G7X9"/>
<dbReference type="Proteomes" id="UP001153719">
    <property type="component" value="Chromosome"/>
</dbReference>
<reference evidence="1" key="1">
    <citation type="submission" date="2020-09" db="EMBL/GenBank/DDBJ databases">
        <authorList>
            <person name="Blom J."/>
        </authorList>
    </citation>
    <scope>NUCLEOTIDE SEQUENCE</scope>
    <source>
        <strain evidence="1">No.713</strain>
    </source>
</reference>
<keyword evidence="2" id="KW-1185">Reference proteome</keyword>
<evidence type="ECO:0000313" key="1">
    <source>
        <dbReference type="EMBL" id="CAD5962335.1"/>
    </source>
</evidence>
<proteinExistence type="predicted"/>
<name>A0A9W4G7X9_9CYAN</name>
<evidence type="ECO:0000313" key="2">
    <source>
        <dbReference type="Proteomes" id="UP001153719"/>
    </source>
</evidence>
<sequence>MNNQGKLQILYFALEDVVSSICSLKDCYYSLDYNCENLLSELIKEGENAYQNNITLIPTKRVIEGYMGKLETEYLDIIYLLWFALSFGLAKYFSIKAKKPNLLQEIDDRLRLAYHKYSSEKSPETWEKIYSIVKFNLHKD</sequence>
<protein>
    <submittedName>
        <fullName evidence="1">Uncharacterized protein</fullName>
    </submittedName>
</protein>
<accession>A0A9W4G7X9</accession>
<dbReference type="KEGG" id="ppsu:NO713_03282"/>
<gene>
    <name evidence="1" type="ORF">NO713_03282</name>
</gene>
<organism evidence="1 2">
    <name type="scientific">Planktothrix pseudagardhii</name>
    <dbReference type="NCBI Taxonomy" id="132604"/>
    <lineage>
        <taxon>Bacteria</taxon>
        <taxon>Bacillati</taxon>
        <taxon>Cyanobacteriota</taxon>
        <taxon>Cyanophyceae</taxon>
        <taxon>Oscillatoriophycideae</taxon>
        <taxon>Oscillatoriales</taxon>
        <taxon>Microcoleaceae</taxon>
        <taxon>Planktothrix</taxon>
    </lineage>
</organism>
<dbReference type="RefSeq" id="WP_254174189.1">
    <property type="nucleotide sequence ID" value="NZ_LR882967.1"/>
</dbReference>